<keyword evidence="2" id="KW-1133">Transmembrane helix</keyword>
<keyword evidence="4" id="KW-1185">Reference proteome</keyword>
<accession>A0A518JW22</accession>
<keyword evidence="2" id="KW-0472">Membrane</keyword>
<evidence type="ECO:0000256" key="1">
    <source>
        <dbReference type="SAM" id="MobiDB-lite"/>
    </source>
</evidence>
<dbReference type="Proteomes" id="UP000315082">
    <property type="component" value="Chromosome"/>
</dbReference>
<keyword evidence="2" id="KW-0812">Transmembrane</keyword>
<feature type="transmembrane region" description="Helical" evidence="2">
    <location>
        <begin position="80"/>
        <end position="99"/>
    </location>
</feature>
<dbReference type="Pfam" id="PF10825">
    <property type="entry name" value="DUF2752"/>
    <property type="match status" value="1"/>
</dbReference>
<feature type="transmembrane region" description="Helical" evidence="2">
    <location>
        <begin position="18"/>
        <end position="39"/>
    </location>
</feature>
<dbReference type="AlphaFoldDB" id="A0A518JW22"/>
<protein>
    <recommendedName>
        <fullName evidence="5">DUF2752 domain-containing protein</fullName>
    </recommendedName>
</protein>
<evidence type="ECO:0000256" key="2">
    <source>
        <dbReference type="SAM" id="Phobius"/>
    </source>
</evidence>
<evidence type="ECO:0000313" key="3">
    <source>
        <dbReference type="EMBL" id="QDV69739.1"/>
    </source>
</evidence>
<dbReference type="InterPro" id="IPR021215">
    <property type="entry name" value="DUF2752"/>
</dbReference>
<proteinExistence type="predicted"/>
<feature type="region of interest" description="Disordered" evidence="1">
    <location>
        <begin position="135"/>
        <end position="156"/>
    </location>
</feature>
<sequence>MDLQSETPISPKLRGASAWIAGVAIGLLVIGGGFLLYHVEPNATSWYPKCPLHQMTGLHCPGCGITRSASALVHGDLATAVRMNPLAVLGGPILVILLWRRGRQPSADKPTGPALGQILLVVLVVYFVARNVPSPSRSWLAPPERDASAVETPVAG</sequence>
<evidence type="ECO:0008006" key="5">
    <source>
        <dbReference type="Google" id="ProtNLM"/>
    </source>
</evidence>
<dbReference type="KEGG" id="rcf:Poly24_34560"/>
<reference evidence="3 4" key="1">
    <citation type="submission" date="2019-02" db="EMBL/GenBank/DDBJ databases">
        <title>Deep-cultivation of Planctomycetes and their phenomic and genomic characterization uncovers novel biology.</title>
        <authorList>
            <person name="Wiegand S."/>
            <person name="Jogler M."/>
            <person name="Boedeker C."/>
            <person name="Pinto D."/>
            <person name="Vollmers J."/>
            <person name="Rivas-Marin E."/>
            <person name="Kohn T."/>
            <person name="Peeters S.H."/>
            <person name="Heuer A."/>
            <person name="Rast P."/>
            <person name="Oberbeckmann S."/>
            <person name="Bunk B."/>
            <person name="Jeske O."/>
            <person name="Meyerdierks A."/>
            <person name="Storesund J.E."/>
            <person name="Kallscheuer N."/>
            <person name="Luecker S."/>
            <person name="Lage O.M."/>
            <person name="Pohl T."/>
            <person name="Merkel B.J."/>
            <person name="Hornburger P."/>
            <person name="Mueller R.-W."/>
            <person name="Bruemmer F."/>
            <person name="Labrenz M."/>
            <person name="Spormann A.M."/>
            <person name="Op den Camp H."/>
            <person name="Overmann J."/>
            <person name="Amann R."/>
            <person name="Jetten M.S.M."/>
            <person name="Mascher T."/>
            <person name="Medema M.H."/>
            <person name="Devos D.P."/>
            <person name="Kaster A.-K."/>
            <person name="Ovreas L."/>
            <person name="Rohde M."/>
            <person name="Galperin M.Y."/>
            <person name="Jogler C."/>
        </authorList>
    </citation>
    <scope>NUCLEOTIDE SEQUENCE [LARGE SCALE GENOMIC DNA]</scope>
    <source>
        <strain evidence="3 4">Poly24</strain>
    </source>
</reference>
<evidence type="ECO:0000313" key="4">
    <source>
        <dbReference type="Proteomes" id="UP000315082"/>
    </source>
</evidence>
<feature type="transmembrane region" description="Helical" evidence="2">
    <location>
        <begin position="111"/>
        <end position="129"/>
    </location>
</feature>
<name>A0A518JW22_9BACT</name>
<organism evidence="3 4">
    <name type="scientific">Rosistilla carotiformis</name>
    <dbReference type="NCBI Taxonomy" id="2528017"/>
    <lineage>
        <taxon>Bacteria</taxon>
        <taxon>Pseudomonadati</taxon>
        <taxon>Planctomycetota</taxon>
        <taxon>Planctomycetia</taxon>
        <taxon>Pirellulales</taxon>
        <taxon>Pirellulaceae</taxon>
        <taxon>Rosistilla</taxon>
    </lineage>
</organism>
<dbReference type="RefSeq" id="WP_145097759.1">
    <property type="nucleotide sequence ID" value="NZ_CP036348.1"/>
</dbReference>
<gene>
    <name evidence="3" type="ORF">Poly24_34560</name>
</gene>
<dbReference type="OrthoDB" id="9816182at2"/>
<dbReference type="EMBL" id="CP036348">
    <property type="protein sequence ID" value="QDV69739.1"/>
    <property type="molecule type" value="Genomic_DNA"/>
</dbReference>